<dbReference type="GO" id="GO:0005615">
    <property type="term" value="C:extracellular space"/>
    <property type="evidence" value="ECO:0007669"/>
    <property type="project" value="TreeGrafter"/>
</dbReference>
<evidence type="ECO:0000259" key="9">
    <source>
        <dbReference type="PROSITE" id="PS52035"/>
    </source>
</evidence>
<keyword evidence="5" id="KW-0862">Zinc</keyword>
<proteinExistence type="inferred from homology"/>
<dbReference type="Gene3D" id="3.40.630.10">
    <property type="entry name" value="Zn peptidases"/>
    <property type="match status" value="1"/>
</dbReference>
<evidence type="ECO:0000313" key="11">
    <source>
        <dbReference type="Proteomes" id="UP000664654"/>
    </source>
</evidence>
<accession>A0A939IPJ9</accession>
<evidence type="ECO:0000256" key="1">
    <source>
        <dbReference type="ARBA" id="ARBA00001947"/>
    </source>
</evidence>
<comment type="cofactor">
    <cofactor evidence="1">
        <name>Zn(2+)</name>
        <dbReference type="ChEBI" id="CHEBI:29105"/>
    </cofactor>
</comment>
<evidence type="ECO:0000256" key="7">
    <source>
        <dbReference type="PROSITE-ProRule" id="PRU01379"/>
    </source>
</evidence>
<comment type="caution">
    <text evidence="10">The sequence shown here is derived from an EMBL/GenBank/DDBJ whole genome shotgun (WGS) entry which is preliminary data.</text>
</comment>
<dbReference type="GO" id="GO:0008270">
    <property type="term" value="F:zinc ion binding"/>
    <property type="evidence" value="ECO:0007669"/>
    <property type="project" value="InterPro"/>
</dbReference>
<dbReference type="GO" id="GO:0004181">
    <property type="term" value="F:metallocarboxypeptidase activity"/>
    <property type="evidence" value="ECO:0007669"/>
    <property type="project" value="InterPro"/>
</dbReference>
<keyword evidence="6" id="KW-0482">Metalloprotease</keyword>
<dbReference type="SMART" id="SM00631">
    <property type="entry name" value="Zn_pept"/>
    <property type="match status" value="1"/>
</dbReference>
<dbReference type="AlphaFoldDB" id="A0A939IPJ9"/>
<dbReference type="SUPFAM" id="SSF52317">
    <property type="entry name" value="Class I glutamine amidotransferase-like"/>
    <property type="match status" value="1"/>
</dbReference>
<evidence type="ECO:0000256" key="3">
    <source>
        <dbReference type="ARBA" id="ARBA00022670"/>
    </source>
</evidence>
<gene>
    <name evidence="10" type="ORF">J0A66_00160</name>
</gene>
<organism evidence="10 11">
    <name type="scientific">Bowmanella dokdonensis</name>
    <dbReference type="NCBI Taxonomy" id="751969"/>
    <lineage>
        <taxon>Bacteria</taxon>
        <taxon>Pseudomonadati</taxon>
        <taxon>Pseudomonadota</taxon>
        <taxon>Gammaproteobacteria</taxon>
        <taxon>Alteromonadales</taxon>
        <taxon>Alteromonadaceae</taxon>
        <taxon>Bowmanella</taxon>
    </lineage>
</organism>
<dbReference type="InterPro" id="IPR029062">
    <property type="entry name" value="Class_I_gatase-like"/>
</dbReference>
<dbReference type="PANTHER" id="PTHR11705">
    <property type="entry name" value="PROTEASE FAMILY M14 CARBOXYPEPTIDASE A,B"/>
    <property type="match status" value="1"/>
</dbReference>
<keyword evidence="4" id="KW-0378">Hydrolase</keyword>
<name>A0A939IPJ9_9ALTE</name>
<feature type="domain" description="Peptidase M14" evidence="9">
    <location>
        <begin position="55"/>
        <end position="370"/>
    </location>
</feature>
<dbReference type="RefSeq" id="WP_206571747.1">
    <property type="nucleotide sequence ID" value="NZ_JAFKCV010000001.1"/>
</dbReference>
<evidence type="ECO:0000256" key="5">
    <source>
        <dbReference type="ARBA" id="ARBA00022833"/>
    </source>
</evidence>
<dbReference type="Proteomes" id="UP000664654">
    <property type="component" value="Unassembled WGS sequence"/>
</dbReference>
<evidence type="ECO:0000313" key="10">
    <source>
        <dbReference type="EMBL" id="MBN7823622.1"/>
    </source>
</evidence>
<reference evidence="10" key="1">
    <citation type="submission" date="2021-03" db="EMBL/GenBank/DDBJ databases">
        <title>novel species isolated from a fishpond in China.</title>
        <authorList>
            <person name="Lu H."/>
            <person name="Cai Z."/>
        </authorList>
    </citation>
    <scope>NUCLEOTIDE SEQUENCE</scope>
    <source>
        <strain evidence="10">JCM 30855</strain>
    </source>
</reference>
<keyword evidence="8" id="KW-0732">Signal</keyword>
<comment type="similarity">
    <text evidence="2 7">Belongs to the peptidase M14 family.</text>
</comment>
<protein>
    <submittedName>
        <fullName evidence="10">Peptidase M14</fullName>
    </submittedName>
</protein>
<evidence type="ECO:0000256" key="8">
    <source>
        <dbReference type="SAM" id="SignalP"/>
    </source>
</evidence>
<evidence type="ECO:0000256" key="4">
    <source>
        <dbReference type="ARBA" id="ARBA00022801"/>
    </source>
</evidence>
<evidence type="ECO:0000256" key="6">
    <source>
        <dbReference type="ARBA" id="ARBA00023049"/>
    </source>
</evidence>
<feature type="chain" id="PRO_5037646146" evidence="8">
    <location>
        <begin position="22"/>
        <end position="854"/>
    </location>
</feature>
<feature type="signal peptide" evidence="8">
    <location>
        <begin position="1"/>
        <end position="21"/>
    </location>
</feature>
<dbReference type="EMBL" id="JAFKCV010000001">
    <property type="protein sequence ID" value="MBN7823622.1"/>
    <property type="molecule type" value="Genomic_DNA"/>
</dbReference>
<sequence>MKLWKTLFLVAGLAMTTGAFAVQVSSDLDYLPQDVTYDPAIPRPEAVLGYPVGTWHVRHDQIVSYLYRLAEASPRIEIEEMGRSHEQRPILLLTISSPDNLNKVDSLRQAHLKSLHETVPQDTPLMLWMGYSVHGNEPSGANAGLLVAYYLAAAQGPEIDKLLSEAVILLEPALNPDGLSRFAQWANMHKGENLVADANHREHWEAWPSGRTNHYWFDLNRDWLLLTHPESRARIAQYHRWRPHVLTDFHEMGTDSTFFFQPGIPSRKNPWTPYANVELTNALGEFHAAALDRNKQLYFTQEGFDDFYYGKGSTYPDAHGSIGILFEQASSRGHLQESIHGPLSFPATIQNQVTTSLSTFAGALANADTLKQYQRGFANETAKIAKADEMSGYLLSEGRDSSRFRALLDILKQHQIQLMGLEKDVERNGRTFAASQTVFVPLAQPQYRLIKSIFSTRTSFKDNTFYDVSNWNLPLAFNIDYQPVERGFWRKLPLMEQLPVLGQGQSDIQPQGYAYAFSWQDSNAPRLLQELLEAGFMVKAASSPFTALTTQGKVAFESGTMVIPSALKQPQDWTATLARAAEDAGIRVWTLESGLTPEGNDLGSRSMDLVELPKVLLVGGEGTSQYEVGEIWHYLDQRVGLPATIVDMDKLAKVGLEDYSHLILADGNYSDLGEDLSKDIEAWIKDGGVLLAQKRAAKWAGKQEWLKASFVSDKDIKGAFVTDGLRYGDREVLEGKQRIAGAVFGAELDVSHPLAFGIQETDIAFLRNSTLAMYAPDKPFITVSRYQDKPLLAGYASEELQKLLGGKVNLVAHRLGKGKVIGVTDTLAFRGYWYGTSRFISNALYLADFIDAEG</sequence>
<dbReference type="Pfam" id="PF00246">
    <property type="entry name" value="Peptidase_M14"/>
    <property type="match status" value="1"/>
</dbReference>
<keyword evidence="11" id="KW-1185">Reference proteome</keyword>
<dbReference type="GO" id="GO:0006508">
    <property type="term" value="P:proteolysis"/>
    <property type="evidence" value="ECO:0007669"/>
    <property type="project" value="UniProtKB-KW"/>
</dbReference>
<dbReference type="SUPFAM" id="SSF53187">
    <property type="entry name" value="Zn-dependent exopeptidases"/>
    <property type="match status" value="1"/>
</dbReference>
<dbReference type="PROSITE" id="PS52035">
    <property type="entry name" value="PEPTIDASE_M14"/>
    <property type="match status" value="1"/>
</dbReference>
<dbReference type="CDD" id="cd06238">
    <property type="entry name" value="M14-like"/>
    <property type="match status" value="1"/>
</dbReference>
<evidence type="ECO:0000256" key="2">
    <source>
        <dbReference type="ARBA" id="ARBA00005988"/>
    </source>
</evidence>
<feature type="active site" description="Proton donor/acceptor" evidence="7">
    <location>
        <position position="327"/>
    </location>
</feature>
<keyword evidence="3" id="KW-0645">Protease</keyword>
<dbReference type="InterPro" id="IPR000834">
    <property type="entry name" value="Peptidase_M14"/>
</dbReference>
<dbReference type="PANTHER" id="PTHR11705:SF143">
    <property type="entry name" value="SLL0236 PROTEIN"/>
    <property type="match status" value="1"/>
</dbReference>